<protein>
    <submittedName>
        <fullName evidence="2">Mannose-6-phosphate isomerase, type II</fullName>
    </submittedName>
</protein>
<dbReference type="PANTHER" id="PTHR46390:SF1">
    <property type="entry name" value="MANNOSE-1-PHOSPHATE GUANYLYLTRANSFERASE"/>
    <property type="match status" value="1"/>
</dbReference>
<dbReference type="Proteomes" id="UP000034740">
    <property type="component" value="Unassembled WGS sequence"/>
</dbReference>
<dbReference type="GO" id="GO:0005976">
    <property type="term" value="P:polysaccharide metabolic process"/>
    <property type="evidence" value="ECO:0007669"/>
    <property type="project" value="InterPro"/>
</dbReference>
<evidence type="ECO:0000259" key="1">
    <source>
        <dbReference type="Pfam" id="PF01050"/>
    </source>
</evidence>
<dbReference type="InterPro" id="IPR011051">
    <property type="entry name" value="RmlC_Cupin_sf"/>
</dbReference>
<dbReference type="Pfam" id="PF01050">
    <property type="entry name" value="MannoseP_isomer"/>
    <property type="match status" value="1"/>
</dbReference>
<dbReference type="SUPFAM" id="SSF51182">
    <property type="entry name" value="RmlC-like cupins"/>
    <property type="match status" value="1"/>
</dbReference>
<evidence type="ECO:0000313" key="3">
    <source>
        <dbReference type="Proteomes" id="UP000034740"/>
    </source>
</evidence>
<feature type="domain" description="Mannose-6-phosphate isomerase type II C-terminal" evidence="1">
    <location>
        <begin position="12"/>
        <end position="118"/>
    </location>
</feature>
<dbReference type="InterPro" id="IPR014710">
    <property type="entry name" value="RmlC-like_jellyroll"/>
</dbReference>
<dbReference type="EMBL" id="LCRO01000007">
    <property type="protein sequence ID" value="KKW35500.1"/>
    <property type="molecule type" value="Genomic_DNA"/>
</dbReference>
<comment type="caution">
    <text evidence="2">The sequence shown here is derived from an EMBL/GenBank/DDBJ whole genome shotgun (WGS) entry which is preliminary data.</text>
</comment>
<dbReference type="GO" id="GO:0004475">
    <property type="term" value="F:mannose-1-phosphate guanylyltransferase (GTP) activity"/>
    <property type="evidence" value="ECO:0007669"/>
    <property type="project" value="TreeGrafter"/>
</dbReference>
<dbReference type="InterPro" id="IPR051161">
    <property type="entry name" value="Mannose-6P_isomerase_type2"/>
</dbReference>
<dbReference type="PANTHER" id="PTHR46390">
    <property type="entry name" value="MANNOSE-1-PHOSPHATE GUANYLYLTRANSFERASE"/>
    <property type="match status" value="1"/>
</dbReference>
<dbReference type="Gene3D" id="2.60.120.10">
    <property type="entry name" value="Jelly Rolls"/>
    <property type="match status" value="1"/>
</dbReference>
<evidence type="ECO:0000313" key="2">
    <source>
        <dbReference type="EMBL" id="KKW35500.1"/>
    </source>
</evidence>
<dbReference type="InterPro" id="IPR001538">
    <property type="entry name" value="Man6P_isomerase-2_C"/>
</dbReference>
<dbReference type="AlphaFoldDB" id="A0A0G1XX35"/>
<proteinExistence type="predicted"/>
<dbReference type="CDD" id="cd02213">
    <property type="entry name" value="cupin_PMI_typeII_C"/>
    <property type="match status" value="1"/>
</dbReference>
<dbReference type="GO" id="GO:0009298">
    <property type="term" value="P:GDP-mannose biosynthetic process"/>
    <property type="evidence" value="ECO:0007669"/>
    <property type="project" value="TreeGrafter"/>
</dbReference>
<dbReference type="GO" id="GO:0016853">
    <property type="term" value="F:isomerase activity"/>
    <property type="evidence" value="ECO:0007669"/>
    <property type="project" value="UniProtKB-KW"/>
</dbReference>
<organism evidence="2 3">
    <name type="scientific">Candidatus Adlerbacteria bacterium GW2011_GWA1_54_10</name>
    <dbReference type="NCBI Taxonomy" id="1618605"/>
    <lineage>
        <taxon>Bacteria</taxon>
        <taxon>Candidatus Adleribacteriota</taxon>
    </lineage>
</organism>
<reference evidence="2 3" key="1">
    <citation type="journal article" date="2015" name="Nature">
        <title>rRNA introns, odd ribosomes, and small enigmatic genomes across a large radiation of phyla.</title>
        <authorList>
            <person name="Brown C.T."/>
            <person name="Hug L.A."/>
            <person name="Thomas B.C."/>
            <person name="Sharon I."/>
            <person name="Castelle C.J."/>
            <person name="Singh A."/>
            <person name="Wilkins M.J."/>
            <person name="Williams K.H."/>
            <person name="Banfield J.F."/>
        </authorList>
    </citation>
    <scope>NUCLEOTIDE SEQUENCE [LARGE SCALE GENOMIC DNA]</scope>
</reference>
<sequence length="123" mass="14021">MHYNKVMEGLSNYEKEVRPWGNFERFTLNEQTTVKLVTVNPDEAISLQTHEVRDEFWRVLGGSGVITIEGAEHDAHAGENFFSKRGARHRVAASPEGLRILEIAFGNFDEADITRLEDRYGRA</sequence>
<name>A0A0G1XX35_9BACT</name>
<accession>A0A0G1XX35</accession>
<keyword evidence="2" id="KW-0413">Isomerase</keyword>
<gene>
    <name evidence="2" type="ORF">UY83_C0007G0024</name>
</gene>